<dbReference type="Proteomes" id="UP000829580">
    <property type="component" value="Chromosome"/>
</dbReference>
<evidence type="ECO:0000313" key="2">
    <source>
        <dbReference type="EMBL" id="UNF28876.1"/>
    </source>
</evidence>
<evidence type="ECO:0000313" key="3">
    <source>
        <dbReference type="Proteomes" id="UP000321311"/>
    </source>
</evidence>
<keyword evidence="4" id="KW-1185">Reference proteome</keyword>
<dbReference type="OrthoDB" id="7923847at2"/>
<proteinExistence type="predicted"/>
<sequence length="71" mass="8161">MLKKILSFFTGTESVKNSQGNTPMNGSILEQPVADEVVRKSFRGSVLSFWLKFEFIIVMEKVKIRRPERSP</sequence>
<dbReference type="AlphaFoldDB" id="A0A5B9D319"/>
<reference evidence="2 4" key="3">
    <citation type="submission" date="2022-02" db="EMBL/GenBank/DDBJ databases">
        <title>Genomic structural plasticity of rodent-associated Bartonella in nature.</title>
        <authorList>
            <person name="Sousa K.C.M."/>
            <person name="Gutierrez R."/>
            <person name="Yahalomi D."/>
            <person name="Shalit T."/>
            <person name="Markus B."/>
            <person name="Nachum-Biala Y."/>
            <person name="Hawlena H."/>
            <person name="Marcos-Hadad E."/>
            <person name="Hazkani-Covo E."/>
            <person name="Neves H.R."/>
            <person name="Covo S."/>
            <person name="Harrus S."/>
        </authorList>
    </citation>
    <scope>NUCLEOTIDE SEQUENCE [LARGE SCALE GENOMIC DNA]</scope>
    <source>
        <strain evidence="2 4">B35_1_2</strain>
    </source>
</reference>
<accession>A0A5B9D319</accession>
<evidence type="ECO:0000313" key="1">
    <source>
        <dbReference type="EMBL" id="QEE12760.1"/>
    </source>
</evidence>
<dbReference type="GeneID" id="71061946"/>
<evidence type="ECO:0000313" key="4">
    <source>
        <dbReference type="Proteomes" id="UP000829580"/>
    </source>
</evidence>
<name>A0A5B9D319_9HYPH</name>
<protein>
    <submittedName>
        <fullName evidence="1">Uncharacterized protein</fullName>
    </submittedName>
</protein>
<gene>
    <name evidence="1" type="ORF">D1092_07365</name>
    <name evidence="2" type="ORF">MNL13_06640</name>
</gene>
<dbReference type="EMBL" id="CP031844">
    <property type="protein sequence ID" value="QEE12760.1"/>
    <property type="molecule type" value="Genomic_DNA"/>
</dbReference>
<dbReference type="Proteomes" id="UP000321311">
    <property type="component" value="Chromosome"/>
</dbReference>
<reference evidence="1" key="2">
    <citation type="journal article" date="2020" name="Int. J. Syst. Evol. Microbiol.">
        <title>Bartonella kosoyi sp. nov. and Bartonella krasnovii sp. nov., two novel species closely related to the zoonotic Bartonella elizabethae, isolated from black rats and wild desert rodent-fleas.</title>
        <authorList>
            <person name="Gutierrez R."/>
            <person name="Shalit T."/>
            <person name="Markus B."/>
            <person name="Yuan C."/>
            <person name="Nachum-Biala Y."/>
            <person name="Elad D."/>
            <person name="Harrus S."/>
        </authorList>
    </citation>
    <scope>NUCLEOTIDE SEQUENCE</scope>
    <source>
        <strain evidence="1">OE 1-1</strain>
    </source>
</reference>
<dbReference type="RefSeq" id="WP_120121138.1">
    <property type="nucleotide sequence ID" value="NZ_CP031844.2"/>
</dbReference>
<dbReference type="KEGG" id="barn:D1092_07365"/>
<reference evidence="3" key="1">
    <citation type="submission" date="2019-07" db="EMBL/GenBank/DDBJ databases">
        <title>Bartonella kosoyii sp. nov. and Bartonella krasnovii sp. nov., two novel members of the Bartonella elizabethae complex sensu lato, isolated from black rats and wild desert rodent-fleas.</title>
        <authorList>
            <person name="Gutierrez R."/>
            <person name="Shalit T."/>
            <person name="Markus B."/>
            <person name="Yuan C."/>
            <person name="Nachum-Biala Y."/>
            <person name="Elad D."/>
            <person name="Harrus S."/>
        </authorList>
    </citation>
    <scope>NUCLEOTIDE SEQUENCE [LARGE SCALE GENOMIC DNA]</scope>
    <source>
        <strain evidence="3">OE 1-1</strain>
    </source>
</reference>
<organism evidence="1 3">
    <name type="scientific">Bartonella krasnovii</name>
    <dbReference type="NCBI Taxonomy" id="2267275"/>
    <lineage>
        <taxon>Bacteria</taxon>
        <taxon>Pseudomonadati</taxon>
        <taxon>Pseudomonadota</taxon>
        <taxon>Alphaproteobacteria</taxon>
        <taxon>Hyphomicrobiales</taxon>
        <taxon>Bartonellaceae</taxon>
        <taxon>Bartonella</taxon>
    </lineage>
</organism>
<dbReference type="EMBL" id="CP093033">
    <property type="protein sequence ID" value="UNF28876.1"/>
    <property type="molecule type" value="Genomic_DNA"/>
</dbReference>